<dbReference type="EMBL" id="MU004243">
    <property type="protein sequence ID" value="KAF2664142.1"/>
    <property type="molecule type" value="Genomic_DNA"/>
</dbReference>
<dbReference type="AlphaFoldDB" id="A0A6A6TWF1"/>
<keyword evidence="5" id="KW-1185">Reference proteome</keyword>
<proteinExistence type="predicted"/>
<feature type="region of interest" description="Disordered" evidence="1">
    <location>
        <begin position="397"/>
        <end position="457"/>
    </location>
</feature>
<organism evidence="4 5">
    <name type="scientific">Microthyrium microscopicum</name>
    <dbReference type="NCBI Taxonomy" id="703497"/>
    <lineage>
        <taxon>Eukaryota</taxon>
        <taxon>Fungi</taxon>
        <taxon>Dikarya</taxon>
        <taxon>Ascomycota</taxon>
        <taxon>Pezizomycotina</taxon>
        <taxon>Dothideomycetes</taxon>
        <taxon>Dothideomycetes incertae sedis</taxon>
        <taxon>Microthyriales</taxon>
        <taxon>Microthyriaceae</taxon>
        <taxon>Microthyrium</taxon>
    </lineage>
</organism>
<evidence type="ECO:0008006" key="6">
    <source>
        <dbReference type="Google" id="ProtNLM"/>
    </source>
</evidence>
<reference evidence="4" key="1">
    <citation type="journal article" date="2020" name="Stud. Mycol.">
        <title>101 Dothideomycetes genomes: a test case for predicting lifestyles and emergence of pathogens.</title>
        <authorList>
            <person name="Haridas S."/>
            <person name="Albert R."/>
            <person name="Binder M."/>
            <person name="Bloem J."/>
            <person name="Labutti K."/>
            <person name="Salamov A."/>
            <person name="Andreopoulos B."/>
            <person name="Baker S."/>
            <person name="Barry K."/>
            <person name="Bills G."/>
            <person name="Bluhm B."/>
            <person name="Cannon C."/>
            <person name="Castanera R."/>
            <person name="Culley D."/>
            <person name="Daum C."/>
            <person name="Ezra D."/>
            <person name="Gonzalez J."/>
            <person name="Henrissat B."/>
            <person name="Kuo A."/>
            <person name="Liang C."/>
            <person name="Lipzen A."/>
            <person name="Lutzoni F."/>
            <person name="Magnuson J."/>
            <person name="Mondo S."/>
            <person name="Nolan M."/>
            <person name="Ohm R."/>
            <person name="Pangilinan J."/>
            <person name="Park H.-J."/>
            <person name="Ramirez L."/>
            <person name="Alfaro M."/>
            <person name="Sun H."/>
            <person name="Tritt A."/>
            <person name="Yoshinaga Y."/>
            <person name="Zwiers L.-H."/>
            <person name="Turgeon B."/>
            <person name="Goodwin S."/>
            <person name="Spatafora J."/>
            <person name="Crous P."/>
            <person name="Grigoriev I."/>
        </authorList>
    </citation>
    <scope>NUCLEOTIDE SEQUENCE</scope>
    <source>
        <strain evidence="4">CBS 115976</strain>
    </source>
</reference>
<evidence type="ECO:0000313" key="4">
    <source>
        <dbReference type="EMBL" id="KAF2664142.1"/>
    </source>
</evidence>
<keyword evidence="3" id="KW-0732">Signal</keyword>
<feature type="compositionally biased region" description="Basic and acidic residues" evidence="1">
    <location>
        <begin position="397"/>
        <end position="406"/>
    </location>
</feature>
<accession>A0A6A6TWF1</accession>
<dbReference type="OrthoDB" id="3541707at2759"/>
<keyword evidence="2" id="KW-0812">Transmembrane</keyword>
<feature type="chain" id="PRO_5025638102" description="Fucose-specific lectin" evidence="3">
    <location>
        <begin position="20"/>
        <end position="457"/>
    </location>
</feature>
<gene>
    <name evidence="4" type="ORF">BT63DRAFT_102199</name>
</gene>
<protein>
    <recommendedName>
        <fullName evidence="6">Fucose-specific lectin</fullName>
    </recommendedName>
</protein>
<evidence type="ECO:0000256" key="2">
    <source>
        <dbReference type="SAM" id="Phobius"/>
    </source>
</evidence>
<dbReference type="SUPFAM" id="SSF89372">
    <property type="entry name" value="Fucose-specific lectin"/>
    <property type="match status" value="1"/>
</dbReference>
<evidence type="ECO:0000313" key="5">
    <source>
        <dbReference type="Proteomes" id="UP000799302"/>
    </source>
</evidence>
<keyword evidence="2" id="KW-1133">Transmembrane helix</keyword>
<evidence type="ECO:0000256" key="3">
    <source>
        <dbReference type="SAM" id="SignalP"/>
    </source>
</evidence>
<sequence>MRSIGFLVVFARLVQRVSSQALTAWYTSIGPQIIWQNASSGDILYSTNIGSGTAGGFTQWAKLPLTFPPKNGTALASTGFTGGNGNLYGQLFYFSASGRIVEAATECVLSTGVCNLQGIYVISNAVTTGIDNSTGLSASIRSASDGYRVFYHDTLGRTRMLNYSGPKNITWGDGASVIDSTTKSPLALATDGGNNITTYAVVNNGSMFAATLRSDNTWQALGSPKDLPAWSPANVSLAAADSANSSLRYVYYIGTDRVLHEIASNDTGLTWTVAASPSTGSFPLADEPNARFAAASTDNTGTTTSFFYISGGSLIQAVKDSGNWRAASTVFTNLDGTAISNATTRPSASASGPANSSPSGRAAKIGAGIGIGLGIPILAAVAGFALLRSRRRNKDLTEQTMKKDAIDEAPPYAREKAAQEMDSPPVVYELHGPPPVHELGDDHEYELPGEPIQGDGV</sequence>
<evidence type="ECO:0000256" key="1">
    <source>
        <dbReference type="SAM" id="MobiDB-lite"/>
    </source>
</evidence>
<name>A0A6A6TWF1_9PEZI</name>
<dbReference type="Proteomes" id="UP000799302">
    <property type="component" value="Unassembled WGS sequence"/>
</dbReference>
<dbReference type="Gene3D" id="2.120.10.70">
    <property type="entry name" value="Fucose-specific lectin"/>
    <property type="match status" value="1"/>
</dbReference>
<keyword evidence="2" id="KW-0472">Membrane</keyword>
<feature type="signal peptide" evidence="3">
    <location>
        <begin position="1"/>
        <end position="19"/>
    </location>
</feature>
<feature type="transmembrane region" description="Helical" evidence="2">
    <location>
        <begin position="365"/>
        <end position="387"/>
    </location>
</feature>